<organism evidence="2 3">
    <name type="scientific">Zhongshania marina</name>
    <dbReference type="NCBI Taxonomy" id="2304603"/>
    <lineage>
        <taxon>Bacteria</taxon>
        <taxon>Pseudomonadati</taxon>
        <taxon>Pseudomonadota</taxon>
        <taxon>Gammaproteobacteria</taxon>
        <taxon>Cellvibrionales</taxon>
        <taxon>Spongiibacteraceae</taxon>
        <taxon>Zhongshania</taxon>
    </lineage>
</organism>
<feature type="signal peptide" evidence="1">
    <location>
        <begin position="1"/>
        <end position="24"/>
    </location>
</feature>
<dbReference type="RefSeq" id="WP_103683363.1">
    <property type="nucleotide sequence ID" value="NZ_PQGG01000010.1"/>
</dbReference>
<sequence>MKSFLKFIAVAAAINVCVIANSSAQTFALTSPLTQVTGAINNLGLPIDLLGQPVSTVTGLLSAVPINDVLSLAGSGAGLFTQGLSGLTGPLDNMLPAAPALPKLLAVPNIALLEQLPSVGSLTAPLSGGGFDLPALLIPGLGGGLPFDFLTLLPL</sequence>
<dbReference type="Proteomes" id="UP000237222">
    <property type="component" value="Unassembled WGS sequence"/>
</dbReference>
<comment type="caution">
    <text evidence="2">The sequence shown here is derived from an EMBL/GenBank/DDBJ whole genome shotgun (WGS) entry which is preliminary data.</text>
</comment>
<protein>
    <submittedName>
        <fullName evidence="2">Uncharacterized protein</fullName>
    </submittedName>
</protein>
<dbReference type="AlphaFoldDB" id="A0A2S4HIW9"/>
<accession>A0A2S4HIW9</accession>
<dbReference type="EMBL" id="PQGG01000010">
    <property type="protein sequence ID" value="POP53923.1"/>
    <property type="molecule type" value="Genomic_DNA"/>
</dbReference>
<evidence type="ECO:0000313" key="2">
    <source>
        <dbReference type="EMBL" id="POP53923.1"/>
    </source>
</evidence>
<evidence type="ECO:0000313" key="3">
    <source>
        <dbReference type="Proteomes" id="UP000237222"/>
    </source>
</evidence>
<proteinExistence type="predicted"/>
<gene>
    <name evidence="2" type="ORF">C0068_04865</name>
</gene>
<feature type="chain" id="PRO_5015602172" evidence="1">
    <location>
        <begin position="25"/>
        <end position="155"/>
    </location>
</feature>
<evidence type="ECO:0000256" key="1">
    <source>
        <dbReference type="SAM" id="SignalP"/>
    </source>
</evidence>
<keyword evidence="1" id="KW-0732">Signal</keyword>
<reference evidence="2 3" key="1">
    <citation type="submission" date="2018-01" db="EMBL/GenBank/DDBJ databases">
        <authorList>
            <person name="Yu X.-D."/>
        </authorList>
    </citation>
    <scope>NUCLEOTIDE SEQUENCE [LARGE SCALE GENOMIC DNA]</scope>
    <source>
        <strain evidence="2 3">ZX-21</strain>
    </source>
</reference>
<name>A0A2S4HIW9_9GAMM</name>